<keyword evidence="2" id="KW-1185">Reference proteome</keyword>
<proteinExistence type="predicted"/>
<accession>A0ABQ3D519</accession>
<dbReference type="EMBL" id="BMVN01000035">
    <property type="protein sequence ID" value="GHA55031.1"/>
    <property type="molecule type" value="Genomic_DNA"/>
</dbReference>
<evidence type="ECO:0000313" key="1">
    <source>
        <dbReference type="EMBL" id="GHA55031.1"/>
    </source>
</evidence>
<evidence type="ECO:0000313" key="2">
    <source>
        <dbReference type="Proteomes" id="UP000653644"/>
    </source>
</evidence>
<gene>
    <name evidence="1" type="ORF">GCM10010345_69470</name>
</gene>
<comment type="caution">
    <text evidence="1">The sequence shown here is derived from an EMBL/GenBank/DDBJ whole genome shotgun (WGS) entry which is preliminary data.</text>
</comment>
<reference evidence="2" key="1">
    <citation type="journal article" date="2019" name="Int. J. Syst. Evol. Microbiol.">
        <title>The Global Catalogue of Microorganisms (GCM) 10K type strain sequencing project: providing services to taxonomists for standard genome sequencing and annotation.</title>
        <authorList>
            <consortium name="The Broad Institute Genomics Platform"/>
            <consortium name="The Broad Institute Genome Sequencing Center for Infectious Disease"/>
            <person name="Wu L."/>
            <person name="Ma J."/>
        </authorList>
    </citation>
    <scope>NUCLEOTIDE SEQUENCE [LARGE SCALE GENOMIC DNA]</scope>
    <source>
        <strain evidence="2">JCM 4733</strain>
    </source>
</reference>
<protein>
    <submittedName>
        <fullName evidence="1">Uncharacterized protein</fullName>
    </submittedName>
</protein>
<sequence>MNTVPAGTVRSVSLQAPGLSAQAVAEPSQTSCGGLGRLGYDRPEDSFGVHRSHLGVTVRIVALAPSAISCPVSRPRR</sequence>
<dbReference type="Proteomes" id="UP000653644">
    <property type="component" value="Unassembled WGS sequence"/>
</dbReference>
<name>A0ABQ3D519_9ACTN</name>
<organism evidence="1 2">
    <name type="scientific">Streptomyces canarius</name>
    <dbReference type="NCBI Taxonomy" id="285453"/>
    <lineage>
        <taxon>Bacteria</taxon>
        <taxon>Bacillati</taxon>
        <taxon>Actinomycetota</taxon>
        <taxon>Actinomycetes</taxon>
        <taxon>Kitasatosporales</taxon>
        <taxon>Streptomycetaceae</taxon>
        <taxon>Streptomyces</taxon>
    </lineage>
</organism>